<dbReference type="GO" id="GO:0004519">
    <property type="term" value="F:endonuclease activity"/>
    <property type="evidence" value="ECO:0007669"/>
    <property type="project" value="UniProtKB-KW"/>
</dbReference>
<dbReference type="PANTHER" id="PTHR14859:SF1">
    <property type="entry name" value="PGAP2-INTERACTING PROTEIN"/>
    <property type="match status" value="1"/>
</dbReference>
<dbReference type="Pfam" id="PF03372">
    <property type="entry name" value="Exo_endo_phos"/>
    <property type="match status" value="1"/>
</dbReference>
<dbReference type="InterPro" id="IPR005135">
    <property type="entry name" value="Endo/exonuclease/phosphatase"/>
</dbReference>
<keyword evidence="2" id="KW-0378">Hydrolase</keyword>
<dbReference type="EMBL" id="JACRTG010000018">
    <property type="protein sequence ID" value="MBC8588286.1"/>
    <property type="molecule type" value="Genomic_DNA"/>
</dbReference>
<dbReference type="SUPFAM" id="SSF56219">
    <property type="entry name" value="DNase I-like"/>
    <property type="match status" value="1"/>
</dbReference>
<evidence type="ECO:0000313" key="2">
    <source>
        <dbReference type="EMBL" id="MBC8588286.1"/>
    </source>
</evidence>
<dbReference type="RefSeq" id="WP_262429735.1">
    <property type="nucleotide sequence ID" value="NZ_JACRTG010000018.1"/>
</dbReference>
<keyword evidence="2" id="KW-0255">Endonuclease</keyword>
<evidence type="ECO:0000259" key="1">
    <source>
        <dbReference type="Pfam" id="PF03372"/>
    </source>
</evidence>
<dbReference type="GO" id="GO:0016020">
    <property type="term" value="C:membrane"/>
    <property type="evidence" value="ECO:0007669"/>
    <property type="project" value="GOC"/>
</dbReference>
<proteinExistence type="predicted"/>
<reference evidence="2" key="1">
    <citation type="submission" date="2020-08" db="EMBL/GenBank/DDBJ databases">
        <title>Genome public.</title>
        <authorList>
            <person name="Liu C."/>
            <person name="Sun Q."/>
        </authorList>
    </citation>
    <scope>NUCLEOTIDE SEQUENCE</scope>
    <source>
        <strain evidence="2">BX21</strain>
    </source>
</reference>
<dbReference type="InterPro" id="IPR051916">
    <property type="entry name" value="GPI-anchor_lipid_remodeler"/>
</dbReference>
<sequence>MQILSKSLAIIFLVLLFLGLFLFYVSVTDYKPDTVEMLAINNNQVKTIALNEPITITTYNIGYAGLDEEQNFFADGGKNSRASNLDKVKENLEEIVNTIDKINPDVFMLQEVDVKSSRSYKINQKEYLSIKYPNYSYVFGKNYDVSWVPVPVFKPMGEIKSGIATYSKFYTKSSHRYDLPGKEKWPTQLFELDRCFTETRYQVENDKDLVVINLHLSAFEEGGFIRQQQLFFLKEHLNEEYKKGSYIVVGGDWNHNLPDTDPYQFSHEESWPFWLKNLPDDFSVDGYNWAIDYAVPTVRTMETEYKKGYNFLASIDGFLVSDNIEINYTTTTDTYFKNTDHNPVTVEIILR</sequence>
<dbReference type="GO" id="GO:0006506">
    <property type="term" value="P:GPI anchor biosynthetic process"/>
    <property type="evidence" value="ECO:0007669"/>
    <property type="project" value="TreeGrafter"/>
</dbReference>
<organism evidence="2 3">
    <name type="scientific">Paratissierella segnis</name>
    <dbReference type="NCBI Taxonomy" id="2763679"/>
    <lineage>
        <taxon>Bacteria</taxon>
        <taxon>Bacillati</taxon>
        <taxon>Bacillota</taxon>
        <taxon>Tissierellia</taxon>
        <taxon>Tissierellales</taxon>
        <taxon>Tissierellaceae</taxon>
        <taxon>Paratissierella</taxon>
    </lineage>
</organism>
<gene>
    <name evidence="2" type="ORF">H8707_08535</name>
</gene>
<evidence type="ECO:0000313" key="3">
    <source>
        <dbReference type="Proteomes" id="UP000601171"/>
    </source>
</evidence>
<comment type="caution">
    <text evidence="2">The sequence shown here is derived from an EMBL/GenBank/DDBJ whole genome shotgun (WGS) entry which is preliminary data.</text>
</comment>
<protein>
    <submittedName>
        <fullName evidence="2">Endonuclease/exonuclease/phosphatase family protein</fullName>
    </submittedName>
</protein>
<dbReference type="InterPro" id="IPR036691">
    <property type="entry name" value="Endo/exonu/phosph_ase_sf"/>
</dbReference>
<dbReference type="PANTHER" id="PTHR14859">
    <property type="entry name" value="CALCOFLUOR WHITE HYPERSENSITIVE PROTEIN PRECURSOR"/>
    <property type="match status" value="1"/>
</dbReference>
<dbReference type="Proteomes" id="UP000601171">
    <property type="component" value="Unassembled WGS sequence"/>
</dbReference>
<keyword evidence="2" id="KW-0540">Nuclease</keyword>
<keyword evidence="3" id="KW-1185">Reference proteome</keyword>
<name>A0A926IKA7_9FIRM</name>
<dbReference type="Gene3D" id="3.60.10.10">
    <property type="entry name" value="Endonuclease/exonuclease/phosphatase"/>
    <property type="match status" value="1"/>
</dbReference>
<feature type="domain" description="Endonuclease/exonuclease/phosphatase" evidence="1">
    <location>
        <begin position="58"/>
        <end position="297"/>
    </location>
</feature>
<dbReference type="AlphaFoldDB" id="A0A926IKA7"/>
<accession>A0A926IKA7</accession>